<keyword evidence="4" id="KW-1185">Reference proteome</keyword>
<comment type="similarity">
    <text evidence="1">Belongs to the membrane fusion protein (MFP) (TC 8.A.1) family.</text>
</comment>
<gene>
    <name evidence="3" type="ORF">SYV04_28980</name>
</gene>
<dbReference type="Gene3D" id="2.40.30.170">
    <property type="match status" value="1"/>
</dbReference>
<protein>
    <submittedName>
        <fullName evidence="3">Efflux RND transporter periplasmic adaptor subunit</fullName>
    </submittedName>
</protein>
<comment type="caution">
    <text evidence="3">The sequence shown here is derived from an EMBL/GenBank/DDBJ whole genome shotgun (WGS) entry which is preliminary data.</text>
</comment>
<evidence type="ECO:0000313" key="4">
    <source>
        <dbReference type="Proteomes" id="UP001291309"/>
    </source>
</evidence>
<sequence length="333" mass="35931">MRRSLRPSIVRLLALGAGTAVLAWGVDRLSDGDEVRRPERSGVSTAPPRPPESAELFVGVVVASTDVSLAFQQAGRLEQVRVRVGDRVKQGQVLAALDVLQARQELKVAHAQLIAQQAELRKAEIRQRQTRVEVERVKVLGEQVSRAELENVTFQEELASTEVAISSARVAEQSARVELLSLRLGYMELRAPFGGQVAAVLVPVGGQVGEGQAVIRLLLQEEKFRVRFAAPEHIAGRLQPGARVEVLGPTPDTRIQATVETVWPEVDIASRQVFVEASAPLPSWPGAALWVGTPVQVMLPSPGAPELEAGPAVQLQPEQSAVAGKQLEEKTAQ</sequence>
<dbReference type="SUPFAM" id="SSF111369">
    <property type="entry name" value="HlyD-like secretion proteins"/>
    <property type="match status" value="1"/>
</dbReference>
<proteinExistence type="inferred from homology"/>
<organism evidence="3 4">
    <name type="scientific">Hyalangium rubrum</name>
    <dbReference type="NCBI Taxonomy" id="3103134"/>
    <lineage>
        <taxon>Bacteria</taxon>
        <taxon>Pseudomonadati</taxon>
        <taxon>Myxococcota</taxon>
        <taxon>Myxococcia</taxon>
        <taxon>Myxococcales</taxon>
        <taxon>Cystobacterineae</taxon>
        <taxon>Archangiaceae</taxon>
        <taxon>Hyalangium</taxon>
    </lineage>
</organism>
<name>A0ABU5HAH1_9BACT</name>
<evidence type="ECO:0000256" key="2">
    <source>
        <dbReference type="SAM" id="Coils"/>
    </source>
</evidence>
<dbReference type="PANTHER" id="PTHR30469">
    <property type="entry name" value="MULTIDRUG RESISTANCE PROTEIN MDTA"/>
    <property type="match status" value="1"/>
</dbReference>
<dbReference type="PANTHER" id="PTHR30469:SF15">
    <property type="entry name" value="HLYD FAMILY OF SECRETION PROTEINS"/>
    <property type="match status" value="1"/>
</dbReference>
<reference evidence="3 4" key="1">
    <citation type="submission" date="2023-12" db="EMBL/GenBank/DDBJ databases">
        <title>the genome sequence of Hyalangium sp. s54d21.</title>
        <authorList>
            <person name="Zhang X."/>
        </authorList>
    </citation>
    <scope>NUCLEOTIDE SEQUENCE [LARGE SCALE GENOMIC DNA]</scope>
    <source>
        <strain evidence="4">s54d21</strain>
    </source>
</reference>
<dbReference type="InterPro" id="IPR006143">
    <property type="entry name" value="RND_pump_MFP"/>
</dbReference>
<dbReference type="RefSeq" id="WP_321549187.1">
    <property type="nucleotide sequence ID" value="NZ_JAXIVS010000011.1"/>
</dbReference>
<dbReference type="Proteomes" id="UP001291309">
    <property type="component" value="Unassembled WGS sequence"/>
</dbReference>
<dbReference type="Gene3D" id="1.10.287.470">
    <property type="entry name" value="Helix hairpin bin"/>
    <property type="match status" value="1"/>
</dbReference>
<dbReference type="NCBIfam" id="TIGR01730">
    <property type="entry name" value="RND_mfp"/>
    <property type="match status" value="1"/>
</dbReference>
<evidence type="ECO:0000256" key="1">
    <source>
        <dbReference type="ARBA" id="ARBA00009477"/>
    </source>
</evidence>
<evidence type="ECO:0000313" key="3">
    <source>
        <dbReference type="EMBL" id="MDY7230465.1"/>
    </source>
</evidence>
<accession>A0ABU5HAH1</accession>
<feature type="coiled-coil region" evidence="2">
    <location>
        <begin position="106"/>
        <end position="135"/>
    </location>
</feature>
<keyword evidence="2" id="KW-0175">Coiled coil</keyword>
<dbReference type="EMBL" id="JAXIVS010000011">
    <property type="protein sequence ID" value="MDY7230465.1"/>
    <property type="molecule type" value="Genomic_DNA"/>
</dbReference>
<dbReference type="Gene3D" id="2.40.50.100">
    <property type="match status" value="1"/>
</dbReference>